<keyword evidence="3" id="KW-1185">Reference proteome</keyword>
<dbReference type="Proteomes" id="UP000241818">
    <property type="component" value="Unassembled WGS sequence"/>
</dbReference>
<dbReference type="GeneID" id="36574937"/>
<dbReference type="EMBL" id="KZ679014">
    <property type="protein sequence ID" value="PSS12781.1"/>
    <property type="molecule type" value="Genomic_DNA"/>
</dbReference>
<dbReference type="AlphaFoldDB" id="A0A2T3AVU0"/>
<dbReference type="InterPro" id="IPR022024">
    <property type="entry name" value="DUF3602"/>
</dbReference>
<dbReference type="OrthoDB" id="3063476at2759"/>
<dbReference type="InterPro" id="IPR053203">
    <property type="entry name" value="Cisplatin_resist-associated"/>
</dbReference>
<sequence>MAAIPREMTERGRRSSSSSRRVNTSVGRGGAGNISSNTPDLDPASLTTPTLKTDIFTTGRGGSGNMAKNSDPEATRRAQDIVAHPRRESSGSAHVGRGGAANVFRLEKSGAGVDESAVEDEEEGLSGGGKGREMGLADRGKEWLSGVVGRK</sequence>
<dbReference type="Pfam" id="PF12223">
    <property type="entry name" value="DUF3602"/>
    <property type="match status" value="1"/>
</dbReference>
<name>A0A2T3AVU0_AMORE</name>
<evidence type="ECO:0000313" key="2">
    <source>
        <dbReference type="EMBL" id="PSS12781.1"/>
    </source>
</evidence>
<feature type="compositionally biased region" description="Basic and acidic residues" evidence="1">
    <location>
        <begin position="70"/>
        <end position="89"/>
    </location>
</feature>
<reference evidence="2 3" key="1">
    <citation type="journal article" date="2018" name="New Phytol.">
        <title>Comparative genomics and transcriptomics depict ericoid mycorrhizal fungi as versatile saprotrophs and plant mutualists.</title>
        <authorList>
            <person name="Martino E."/>
            <person name="Morin E."/>
            <person name="Grelet G.A."/>
            <person name="Kuo A."/>
            <person name="Kohler A."/>
            <person name="Daghino S."/>
            <person name="Barry K.W."/>
            <person name="Cichocki N."/>
            <person name="Clum A."/>
            <person name="Dockter R.B."/>
            <person name="Hainaut M."/>
            <person name="Kuo R.C."/>
            <person name="LaButti K."/>
            <person name="Lindahl B.D."/>
            <person name="Lindquist E.A."/>
            <person name="Lipzen A."/>
            <person name="Khouja H.R."/>
            <person name="Magnuson J."/>
            <person name="Murat C."/>
            <person name="Ohm R.A."/>
            <person name="Singer S.W."/>
            <person name="Spatafora J.W."/>
            <person name="Wang M."/>
            <person name="Veneault-Fourrey C."/>
            <person name="Henrissat B."/>
            <person name="Grigoriev I.V."/>
            <person name="Martin F.M."/>
            <person name="Perotto S."/>
        </authorList>
    </citation>
    <scope>NUCLEOTIDE SEQUENCE [LARGE SCALE GENOMIC DNA]</scope>
    <source>
        <strain evidence="2 3">ATCC 22711</strain>
    </source>
</reference>
<organism evidence="2 3">
    <name type="scientific">Amorphotheca resinae ATCC 22711</name>
    <dbReference type="NCBI Taxonomy" id="857342"/>
    <lineage>
        <taxon>Eukaryota</taxon>
        <taxon>Fungi</taxon>
        <taxon>Dikarya</taxon>
        <taxon>Ascomycota</taxon>
        <taxon>Pezizomycotina</taxon>
        <taxon>Leotiomycetes</taxon>
        <taxon>Helotiales</taxon>
        <taxon>Amorphothecaceae</taxon>
        <taxon>Amorphotheca</taxon>
    </lineage>
</organism>
<evidence type="ECO:0000313" key="3">
    <source>
        <dbReference type="Proteomes" id="UP000241818"/>
    </source>
</evidence>
<dbReference type="PANTHER" id="PTHR34693:SF1">
    <property type="entry name" value="PROTEIN PAR32"/>
    <property type="match status" value="1"/>
</dbReference>
<gene>
    <name evidence="2" type="ORF">M430DRAFT_36049</name>
</gene>
<proteinExistence type="predicted"/>
<dbReference type="PANTHER" id="PTHR34693">
    <property type="entry name" value="PROTEIN PAR32"/>
    <property type="match status" value="1"/>
</dbReference>
<feature type="compositionally biased region" description="Low complexity" evidence="1">
    <location>
        <begin position="15"/>
        <end position="26"/>
    </location>
</feature>
<feature type="region of interest" description="Disordered" evidence="1">
    <location>
        <begin position="1"/>
        <end position="151"/>
    </location>
</feature>
<accession>A0A2T3AVU0</accession>
<dbReference type="InParanoid" id="A0A2T3AVU0"/>
<feature type="compositionally biased region" description="Basic and acidic residues" evidence="1">
    <location>
        <begin position="130"/>
        <end position="142"/>
    </location>
</feature>
<dbReference type="RefSeq" id="XP_024718772.1">
    <property type="nucleotide sequence ID" value="XM_024866856.1"/>
</dbReference>
<protein>
    <submittedName>
        <fullName evidence="2">Uncharacterized protein</fullName>
    </submittedName>
</protein>
<feature type="compositionally biased region" description="Polar residues" evidence="1">
    <location>
        <begin position="33"/>
        <end position="51"/>
    </location>
</feature>
<evidence type="ECO:0000256" key="1">
    <source>
        <dbReference type="SAM" id="MobiDB-lite"/>
    </source>
</evidence>